<dbReference type="Pfam" id="PF14106">
    <property type="entry name" value="DUF4279"/>
    <property type="match status" value="1"/>
</dbReference>
<sequence length="137" mass="15009">MDNLQRAMISLLIDEDDLIPSEITALLGSEPSLGVSKGEKFLSHHGKLIKAKTGKWQLHSGWKSPVNLDEEISLLLARLTDDHEVWGNLTARYHCYLSVGGYFEDWTGGITLSPDTLGALAARNLAIGFDLYAPGET</sequence>
<dbReference type="AlphaFoldDB" id="A0A7W7EVU5"/>
<proteinExistence type="predicted"/>
<organism evidence="1 2">
    <name type="scientific">Novosphingobium taihuense</name>
    <dbReference type="NCBI Taxonomy" id="260085"/>
    <lineage>
        <taxon>Bacteria</taxon>
        <taxon>Pseudomonadati</taxon>
        <taxon>Pseudomonadota</taxon>
        <taxon>Alphaproteobacteria</taxon>
        <taxon>Sphingomonadales</taxon>
        <taxon>Sphingomonadaceae</taxon>
        <taxon>Novosphingobium</taxon>
    </lineage>
</organism>
<dbReference type="EMBL" id="JACHOA010000015">
    <property type="protein sequence ID" value="MBB4615857.1"/>
    <property type="molecule type" value="Genomic_DNA"/>
</dbReference>
<protein>
    <recommendedName>
        <fullName evidence="3">DUF4279 domain-containing protein</fullName>
    </recommendedName>
</protein>
<dbReference type="RefSeq" id="WP_144908089.1">
    <property type="nucleotide sequence ID" value="NZ_JACHOA010000015.1"/>
</dbReference>
<evidence type="ECO:0008006" key="3">
    <source>
        <dbReference type="Google" id="ProtNLM"/>
    </source>
</evidence>
<evidence type="ECO:0000313" key="1">
    <source>
        <dbReference type="EMBL" id="MBB4615857.1"/>
    </source>
</evidence>
<accession>A0A7W7EVU5</accession>
<dbReference type="Proteomes" id="UP000538566">
    <property type="component" value="Unassembled WGS sequence"/>
</dbReference>
<keyword evidence="2" id="KW-1185">Reference proteome</keyword>
<comment type="caution">
    <text evidence="1">The sequence shown here is derived from an EMBL/GenBank/DDBJ whole genome shotgun (WGS) entry which is preliminary data.</text>
</comment>
<name>A0A7W7EVU5_9SPHN</name>
<reference evidence="1 2" key="1">
    <citation type="submission" date="2020-08" db="EMBL/GenBank/DDBJ databases">
        <title>Genomic Encyclopedia of Type Strains, Phase IV (KMG-IV): sequencing the most valuable type-strain genomes for metagenomic binning, comparative biology and taxonomic classification.</title>
        <authorList>
            <person name="Goeker M."/>
        </authorList>
    </citation>
    <scope>NUCLEOTIDE SEQUENCE [LARGE SCALE GENOMIC DNA]</scope>
    <source>
        <strain evidence="1 2">DSM 17507</strain>
    </source>
</reference>
<gene>
    <name evidence="1" type="ORF">GGR37_004161</name>
</gene>
<dbReference type="OrthoDB" id="6025978at2"/>
<evidence type="ECO:0000313" key="2">
    <source>
        <dbReference type="Proteomes" id="UP000538566"/>
    </source>
</evidence>
<dbReference type="InterPro" id="IPR025459">
    <property type="entry name" value="DUF4279"/>
</dbReference>